<dbReference type="GO" id="GO:0004096">
    <property type="term" value="F:catalase activity"/>
    <property type="evidence" value="ECO:0007669"/>
    <property type="project" value="UniProtKB-EC"/>
</dbReference>
<dbReference type="PROSITE" id="PS51402">
    <property type="entry name" value="CATALASE_3"/>
    <property type="match status" value="1"/>
</dbReference>
<dbReference type="PANTHER" id="PTHR11465">
    <property type="entry name" value="CATALASE"/>
    <property type="match status" value="1"/>
</dbReference>
<dbReference type="PANTHER" id="PTHR11465:SF23">
    <property type="entry name" value="CATALASE-2"/>
    <property type="match status" value="1"/>
</dbReference>
<dbReference type="SMART" id="SM01060">
    <property type="entry name" value="Catalase"/>
    <property type="match status" value="1"/>
</dbReference>
<dbReference type="InterPro" id="IPR018028">
    <property type="entry name" value="Catalase"/>
</dbReference>
<evidence type="ECO:0000256" key="3">
    <source>
        <dbReference type="SAM" id="MobiDB-lite"/>
    </source>
</evidence>
<proteinExistence type="predicted"/>
<dbReference type="EC" id="1.11.1.6" evidence="2"/>
<keyword evidence="5" id="KW-0560">Oxidoreductase</keyword>
<sequence>MDFDPLDDTKTWPEDVFPLRPVGVTTLNRNGTNFHNENEQIALGTGVLVDGLDLSDDKMLVGPTFSYSDTQRYRVGPNHLRLPINAPREDVQVSTNQDGGQMSYHVDNRGGGPRINFEPSSVAGLREADDSYRGAYGRRVADGLGISVNA</sequence>
<reference evidence="5 6" key="1">
    <citation type="submission" date="2023-12" db="EMBL/GenBank/DDBJ databases">
        <title>Micromonospora sp. nov., isolated from Atacama Desert.</title>
        <authorList>
            <person name="Carro L."/>
            <person name="Golinska P."/>
            <person name="Klenk H.-P."/>
            <person name="Goodfellow M."/>
        </authorList>
    </citation>
    <scope>NUCLEOTIDE SEQUENCE [LARGE SCALE GENOMIC DNA]</scope>
    <source>
        <strain evidence="5 6">4G53</strain>
    </source>
</reference>
<dbReference type="SUPFAM" id="SSF56634">
    <property type="entry name" value="Heme-dependent catalase-like"/>
    <property type="match status" value="1"/>
</dbReference>
<accession>A0ABU5JNL7</accession>
<feature type="region of interest" description="Disordered" evidence="3">
    <location>
        <begin position="95"/>
        <end position="114"/>
    </location>
</feature>
<dbReference type="Pfam" id="PF00199">
    <property type="entry name" value="Catalase"/>
    <property type="match status" value="1"/>
</dbReference>
<organism evidence="5 6">
    <name type="scientific">Micromonospora sicca</name>
    <dbReference type="NCBI Taxonomy" id="2202420"/>
    <lineage>
        <taxon>Bacteria</taxon>
        <taxon>Bacillati</taxon>
        <taxon>Actinomycetota</taxon>
        <taxon>Actinomycetes</taxon>
        <taxon>Micromonosporales</taxon>
        <taxon>Micromonosporaceae</taxon>
        <taxon>Micromonospora</taxon>
    </lineage>
</organism>
<dbReference type="RefSeq" id="WP_322443643.1">
    <property type="nucleotide sequence ID" value="NZ_JAXOTQ010000062.1"/>
</dbReference>
<comment type="cofactor">
    <cofactor evidence="1">
        <name>heme</name>
        <dbReference type="ChEBI" id="CHEBI:30413"/>
    </cofactor>
</comment>
<evidence type="ECO:0000313" key="5">
    <source>
        <dbReference type="EMBL" id="MDZ5494132.1"/>
    </source>
</evidence>
<comment type="caution">
    <text evidence="5">The sequence shown here is derived from an EMBL/GenBank/DDBJ whole genome shotgun (WGS) entry which is preliminary data.</text>
</comment>
<dbReference type="InterPro" id="IPR011614">
    <property type="entry name" value="Catalase_core"/>
</dbReference>
<evidence type="ECO:0000313" key="6">
    <source>
        <dbReference type="Proteomes" id="UP001290101"/>
    </source>
</evidence>
<keyword evidence="5" id="KW-0575">Peroxidase</keyword>
<keyword evidence="6" id="KW-1185">Reference proteome</keyword>
<dbReference type="PRINTS" id="PR00067">
    <property type="entry name" value="CATALASE"/>
</dbReference>
<dbReference type="Proteomes" id="UP001290101">
    <property type="component" value="Unassembled WGS sequence"/>
</dbReference>
<dbReference type="InterPro" id="IPR020835">
    <property type="entry name" value="Catalase_sf"/>
</dbReference>
<dbReference type="Gene3D" id="2.40.180.10">
    <property type="entry name" value="Catalase core domain"/>
    <property type="match status" value="1"/>
</dbReference>
<protein>
    <recommendedName>
        <fullName evidence="2">catalase</fullName>
        <ecNumber evidence="2">1.11.1.6</ecNumber>
    </recommendedName>
</protein>
<feature type="domain" description="Catalase core" evidence="4">
    <location>
        <begin position="1"/>
        <end position="126"/>
    </location>
</feature>
<gene>
    <name evidence="5" type="ORF">U2F25_32570</name>
</gene>
<evidence type="ECO:0000256" key="1">
    <source>
        <dbReference type="ARBA" id="ARBA00001971"/>
    </source>
</evidence>
<dbReference type="EMBL" id="JAXOTQ010000062">
    <property type="protein sequence ID" value="MDZ5494132.1"/>
    <property type="molecule type" value="Genomic_DNA"/>
</dbReference>
<evidence type="ECO:0000256" key="2">
    <source>
        <dbReference type="ARBA" id="ARBA00012314"/>
    </source>
</evidence>
<evidence type="ECO:0000259" key="4">
    <source>
        <dbReference type="SMART" id="SM01060"/>
    </source>
</evidence>
<name>A0ABU5JNL7_9ACTN</name>